<proteinExistence type="predicted"/>
<evidence type="ECO:0000256" key="2">
    <source>
        <dbReference type="SAM" id="Phobius"/>
    </source>
</evidence>
<name>A0ABN2E9S5_9ACTN</name>
<dbReference type="SMART" id="SM00909">
    <property type="entry name" value="Germane"/>
    <property type="match status" value="1"/>
</dbReference>
<dbReference type="Proteomes" id="UP001500393">
    <property type="component" value="Unassembled WGS sequence"/>
</dbReference>
<accession>A0ABN2E9S5</accession>
<sequence>MSEHPDDRFDELIRRALADEADKIESAGGLHEIQARVRDQRRPVSRRPWVLTAGAAAIGTAAAIGAFAMLNDTTKNADEPIVAGPADTASATPQPSAKASTAPPTAKTAPSVAPSASSTSSASAPKTRAIPEPTVKDKAVPVYWVGKTVGNETGAGIRLFRTYSRISGSPTLEAVRLLTSGRADDPDYYTLWQGAAVSSVTRADGVVTVDFKALPKNRLDSGTAAMAIQQLVYTVQGVLGDSGQKVLVTEQGRSGATLFGQTSTRDPFSRAQALDVQALVWINSPANEQVLRSPVKVSGQAAAFEAQVDWKATNLKTKQVVKGYTSTAEGQKFSQYAFTADLGPGQWQLEAYLSSGEDGSATNTDSKVIYVK</sequence>
<feature type="compositionally biased region" description="Low complexity" evidence="1">
    <location>
        <begin position="88"/>
        <end position="127"/>
    </location>
</feature>
<dbReference type="RefSeq" id="WP_344219854.1">
    <property type="nucleotide sequence ID" value="NZ_BAAAOS010000048.1"/>
</dbReference>
<feature type="region of interest" description="Disordered" evidence="1">
    <location>
        <begin position="79"/>
        <end position="132"/>
    </location>
</feature>
<dbReference type="Pfam" id="PF10646">
    <property type="entry name" value="Germane"/>
    <property type="match status" value="1"/>
</dbReference>
<evidence type="ECO:0000313" key="4">
    <source>
        <dbReference type="EMBL" id="GAA1598227.1"/>
    </source>
</evidence>
<reference evidence="4 5" key="1">
    <citation type="journal article" date="2019" name="Int. J. Syst. Evol. Microbiol.">
        <title>The Global Catalogue of Microorganisms (GCM) 10K type strain sequencing project: providing services to taxonomists for standard genome sequencing and annotation.</title>
        <authorList>
            <consortium name="The Broad Institute Genomics Platform"/>
            <consortium name="The Broad Institute Genome Sequencing Center for Infectious Disease"/>
            <person name="Wu L."/>
            <person name="Ma J."/>
        </authorList>
    </citation>
    <scope>NUCLEOTIDE SEQUENCE [LARGE SCALE GENOMIC DNA]</scope>
    <source>
        <strain evidence="4 5">JCM 14969</strain>
    </source>
</reference>
<dbReference type="EMBL" id="BAAAOS010000048">
    <property type="protein sequence ID" value="GAA1598227.1"/>
    <property type="molecule type" value="Genomic_DNA"/>
</dbReference>
<dbReference type="InterPro" id="IPR018911">
    <property type="entry name" value="Gmad2_Ig-like_dom"/>
</dbReference>
<organism evidence="4 5">
    <name type="scientific">Kribbella sancticallisti</name>
    <dbReference type="NCBI Taxonomy" id="460087"/>
    <lineage>
        <taxon>Bacteria</taxon>
        <taxon>Bacillati</taxon>
        <taxon>Actinomycetota</taxon>
        <taxon>Actinomycetes</taxon>
        <taxon>Propionibacteriales</taxon>
        <taxon>Kribbellaceae</taxon>
        <taxon>Kribbella</taxon>
    </lineage>
</organism>
<keyword evidence="2" id="KW-0472">Membrane</keyword>
<evidence type="ECO:0000259" key="3">
    <source>
        <dbReference type="SMART" id="SM00909"/>
    </source>
</evidence>
<dbReference type="Pfam" id="PF10648">
    <property type="entry name" value="Gmad2"/>
    <property type="match status" value="1"/>
</dbReference>
<gene>
    <name evidence="4" type="ORF">GCM10009789_60260</name>
</gene>
<evidence type="ECO:0000313" key="5">
    <source>
        <dbReference type="Proteomes" id="UP001500393"/>
    </source>
</evidence>
<comment type="caution">
    <text evidence="4">The sequence shown here is derived from an EMBL/GenBank/DDBJ whole genome shotgun (WGS) entry which is preliminary data.</text>
</comment>
<keyword evidence="5" id="KW-1185">Reference proteome</keyword>
<feature type="transmembrane region" description="Helical" evidence="2">
    <location>
        <begin position="48"/>
        <end position="70"/>
    </location>
</feature>
<protein>
    <recommendedName>
        <fullName evidence="3">GerMN domain-containing protein</fullName>
    </recommendedName>
</protein>
<keyword evidence="2" id="KW-1133">Transmembrane helix</keyword>
<dbReference type="InterPro" id="IPR019606">
    <property type="entry name" value="GerMN"/>
</dbReference>
<keyword evidence="2" id="KW-0812">Transmembrane</keyword>
<evidence type="ECO:0000256" key="1">
    <source>
        <dbReference type="SAM" id="MobiDB-lite"/>
    </source>
</evidence>
<feature type="domain" description="GerMN" evidence="3">
    <location>
        <begin position="171"/>
        <end position="259"/>
    </location>
</feature>